<gene>
    <name evidence="1" type="ORF">OSB1V03_LOCUS5182</name>
</gene>
<protein>
    <submittedName>
        <fullName evidence="1">Uncharacterized protein</fullName>
    </submittedName>
</protein>
<dbReference type="EMBL" id="OC857103">
    <property type="protein sequence ID" value="CAD7624741.1"/>
    <property type="molecule type" value="Genomic_DNA"/>
</dbReference>
<organism evidence="1">
    <name type="scientific">Medioppia subpectinata</name>
    <dbReference type="NCBI Taxonomy" id="1979941"/>
    <lineage>
        <taxon>Eukaryota</taxon>
        <taxon>Metazoa</taxon>
        <taxon>Ecdysozoa</taxon>
        <taxon>Arthropoda</taxon>
        <taxon>Chelicerata</taxon>
        <taxon>Arachnida</taxon>
        <taxon>Acari</taxon>
        <taxon>Acariformes</taxon>
        <taxon>Sarcoptiformes</taxon>
        <taxon>Oribatida</taxon>
        <taxon>Brachypylina</taxon>
        <taxon>Oppioidea</taxon>
        <taxon>Oppiidae</taxon>
        <taxon>Medioppia</taxon>
    </lineage>
</organism>
<reference evidence="1" key="1">
    <citation type="submission" date="2020-11" db="EMBL/GenBank/DDBJ databases">
        <authorList>
            <person name="Tran Van P."/>
        </authorList>
    </citation>
    <scope>NUCLEOTIDE SEQUENCE</scope>
</reference>
<sequence>MNIRNFQTLWRLLSENFGQSVSRAAYLIIPVVRRESIRRKAFRTKLVYIFRSRYLLFSEPLVINFWRFSAIEEVVDWHIILRNLYKTCGYSPEHRRSDRTMNAMNGILPTPQELMRTFCQTITARVDKRHHKLSKHSKDKTDANGAKQESTDDFKFFGFIQNCKSLSLL</sequence>
<accession>A0A7R9KKD9</accession>
<proteinExistence type="predicted"/>
<dbReference type="AlphaFoldDB" id="A0A7R9KKD9"/>
<keyword evidence="2" id="KW-1185">Reference proteome</keyword>
<dbReference type="EMBL" id="CAJPIZ010002528">
    <property type="protein sequence ID" value="CAG2105171.1"/>
    <property type="molecule type" value="Genomic_DNA"/>
</dbReference>
<evidence type="ECO:0000313" key="1">
    <source>
        <dbReference type="EMBL" id="CAD7624741.1"/>
    </source>
</evidence>
<evidence type="ECO:0000313" key="2">
    <source>
        <dbReference type="Proteomes" id="UP000759131"/>
    </source>
</evidence>
<dbReference type="Proteomes" id="UP000759131">
    <property type="component" value="Unassembled WGS sequence"/>
</dbReference>
<name>A0A7R9KKD9_9ACAR</name>